<dbReference type="GO" id="GO:0016579">
    <property type="term" value="P:protein deubiquitination"/>
    <property type="evidence" value="ECO:0007669"/>
    <property type="project" value="InterPro"/>
</dbReference>
<protein>
    <recommendedName>
        <fullName evidence="1">USP domain-containing protein</fullName>
    </recommendedName>
</protein>
<dbReference type="InterPro" id="IPR001394">
    <property type="entry name" value="Peptidase_C19_UCH"/>
</dbReference>
<dbReference type="PANTHER" id="PTHR21646">
    <property type="entry name" value="UBIQUITIN CARBOXYL-TERMINAL HYDROLASE"/>
    <property type="match status" value="1"/>
</dbReference>
<evidence type="ECO:0000313" key="3">
    <source>
        <dbReference type="Proteomes" id="UP000187209"/>
    </source>
</evidence>
<dbReference type="PROSITE" id="PS50235">
    <property type="entry name" value="USP_3"/>
    <property type="match status" value="1"/>
</dbReference>
<dbReference type="InterPro" id="IPR028889">
    <property type="entry name" value="USP"/>
</dbReference>
<dbReference type="AlphaFoldDB" id="A0A1R2B5W4"/>
<organism evidence="2 3">
    <name type="scientific">Stentor coeruleus</name>
    <dbReference type="NCBI Taxonomy" id="5963"/>
    <lineage>
        <taxon>Eukaryota</taxon>
        <taxon>Sar</taxon>
        <taxon>Alveolata</taxon>
        <taxon>Ciliophora</taxon>
        <taxon>Postciliodesmatophora</taxon>
        <taxon>Heterotrichea</taxon>
        <taxon>Heterotrichida</taxon>
        <taxon>Stentoridae</taxon>
        <taxon>Stentor</taxon>
    </lineage>
</organism>
<name>A0A1R2B5W4_9CILI</name>
<dbReference type="SUPFAM" id="SSF54001">
    <property type="entry name" value="Cysteine proteinases"/>
    <property type="match status" value="1"/>
</dbReference>
<sequence>MCGNCFLPTKIEDLRQNNDSELYGFEIITSINDSENIGTFIAKHRMHLNWRNNLQINELVDYYYNGKWEFPHIKRLNNTNADIVIHVNESKEECVAKNDTNLEFYRNKTVSANEILVIPIIQYQNNNEEITPFSIPCMLSIGCWYTWYDLRNELKRICRQFCDKNVKVESITNFYLCNIENGICQVCRSNHRECEIPDNFENLEKLANTYKNLRIKIVWKNTSFYENMKTETLLQDETYSLQDCLSEFIQEVPIEMDCYICSDSHHLIKSGLWEVPEILTIHLNRSAKNFSGQTIRTNTFVKFPLTNFDIGSMMTRVIVTGQTVDDTKSNYLYDLYAVIDYRMGNKSGHYTAYCKTQNNEWLHFDDDKVNLINKDYEEEIVTSRAYILFYKRQKFRSANIIRQKQGK</sequence>
<evidence type="ECO:0000259" key="1">
    <source>
        <dbReference type="PROSITE" id="PS50235"/>
    </source>
</evidence>
<dbReference type="GO" id="GO:0004843">
    <property type="term" value="F:cysteine-type deubiquitinase activity"/>
    <property type="evidence" value="ECO:0007669"/>
    <property type="project" value="InterPro"/>
</dbReference>
<evidence type="ECO:0000313" key="2">
    <source>
        <dbReference type="EMBL" id="OMJ72162.1"/>
    </source>
</evidence>
<dbReference type="Pfam" id="PF00443">
    <property type="entry name" value="UCH"/>
    <property type="match status" value="1"/>
</dbReference>
<gene>
    <name evidence="2" type="ORF">SteCoe_29453</name>
</gene>
<dbReference type="InterPro" id="IPR038765">
    <property type="entry name" value="Papain-like_cys_pep_sf"/>
</dbReference>
<dbReference type="OrthoDB" id="313176at2759"/>
<dbReference type="InterPro" id="IPR050185">
    <property type="entry name" value="Ub_carboxyl-term_hydrolase"/>
</dbReference>
<keyword evidence="3" id="KW-1185">Reference proteome</keyword>
<dbReference type="EMBL" id="MPUH01000924">
    <property type="protein sequence ID" value="OMJ72162.1"/>
    <property type="molecule type" value="Genomic_DNA"/>
</dbReference>
<reference evidence="2 3" key="1">
    <citation type="submission" date="2016-11" db="EMBL/GenBank/DDBJ databases">
        <title>The macronuclear genome of Stentor coeruleus: a giant cell with tiny introns.</title>
        <authorList>
            <person name="Slabodnick M."/>
            <person name="Ruby J.G."/>
            <person name="Reiff S.B."/>
            <person name="Swart E.C."/>
            <person name="Gosai S."/>
            <person name="Prabakaran S."/>
            <person name="Witkowska E."/>
            <person name="Larue G.E."/>
            <person name="Fisher S."/>
            <person name="Freeman R.M."/>
            <person name="Gunawardena J."/>
            <person name="Chu W."/>
            <person name="Stover N.A."/>
            <person name="Gregory B.D."/>
            <person name="Nowacki M."/>
            <person name="Derisi J."/>
            <person name="Roy S.W."/>
            <person name="Marshall W.F."/>
            <person name="Sood P."/>
        </authorList>
    </citation>
    <scope>NUCLEOTIDE SEQUENCE [LARGE SCALE GENOMIC DNA]</scope>
    <source>
        <strain evidence="2">WM001</strain>
    </source>
</reference>
<proteinExistence type="predicted"/>
<feature type="domain" description="USP" evidence="1">
    <location>
        <begin position="1"/>
        <end position="393"/>
    </location>
</feature>
<dbReference type="Proteomes" id="UP000187209">
    <property type="component" value="Unassembled WGS sequence"/>
</dbReference>
<comment type="caution">
    <text evidence="2">The sequence shown here is derived from an EMBL/GenBank/DDBJ whole genome shotgun (WGS) entry which is preliminary data.</text>
</comment>
<dbReference type="Gene3D" id="3.90.70.10">
    <property type="entry name" value="Cysteine proteinases"/>
    <property type="match status" value="1"/>
</dbReference>
<accession>A0A1R2B5W4</accession>